<keyword evidence="1" id="KW-0812">Transmembrane</keyword>
<dbReference type="AlphaFoldDB" id="X1F6X2"/>
<organism evidence="2">
    <name type="scientific">marine sediment metagenome</name>
    <dbReference type="NCBI Taxonomy" id="412755"/>
    <lineage>
        <taxon>unclassified sequences</taxon>
        <taxon>metagenomes</taxon>
        <taxon>ecological metagenomes</taxon>
    </lineage>
</organism>
<evidence type="ECO:0000313" key="2">
    <source>
        <dbReference type="EMBL" id="GAH41376.1"/>
    </source>
</evidence>
<sequence length="38" mass="4102">MPSEGLVLTDAFSLVVMFIGSTIILDGSKCKKLTMKRA</sequence>
<gene>
    <name evidence="2" type="ORF">S03H2_16526</name>
</gene>
<proteinExistence type="predicted"/>
<keyword evidence="1" id="KW-1133">Transmembrane helix</keyword>
<protein>
    <submittedName>
        <fullName evidence="2">Uncharacterized protein</fullName>
    </submittedName>
</protein>
<comment type="caution">
    <text evidence="2">The sequence shown here is derived from an EMBL/GenBank/DDBJ whole genome shotgun (WGS) entry which is preliminary data.</text>
</comment>
<dbReference type="EMBL" id="BARU01008447">
    <property type="protein sequence ID" value="GAH41376.1"/>
    <property type="molecule type" value="Genomic_DNA"/>
</dbReference>
<reference evidence="2" key="1">
    <citation type="journal article" date="2014" name="Front. Microbiol.">
        <title>High frequency of phylogenetically diverse reductive dehalogenase-homologous genes in deep subseafloor sedimentary metagenomes.</title>
        <authorList>
            <person name="Kawai M."/>
            <person name="Futagami T."/>
            <person name="Toyoda A."/>
            <person name="Takaki Y."/>
            <person name="Nishi S."/>
            <person name="Hori S."/>
            <person name="Arai W."/>
            <person name="Tsubouchi T."/>
            <person name="Morono Y."/>
            <person name="Uchiyama I."/>
            <person name="Ito T."/>
            <person name="Fujiyama A."/>
            <person name="Inagaki F."/>
            <person name="Takami H."/>
        </authorList>
    </citation>
    <scope>NUCLEOTIDE SEQUENCE</scope>
    <source>
        <strain evidence="2">Expedition CK06-06</strain>
    </source>
</reference>
<keyword evidence="1" id="KW-0472">Membrane</keyword>
<accession>X1F6X2</accession>
<evidence type="ECO:0000256" key="1">
    <source>
        <dbReference type="SAM" id="Phobius"/>
    </source>
</evidence>
<name>X1F6X2_9ZZZZ</name>
<feature type="transmembrane region" description="Helical" evidence="1">
    <location>
        <begin position="6"/>
        <end position="27"/>
    </location>
</feature>
<feature type="non-terminal residue" evidence="2">
    <location>
        <position position="38"/>
    </location>
</feature>